<sequence length="687" mass="75625">MTLSVAIPTFGRDQVLIDSVAALLALDPPPFELLVVDQTPRHDPDSEERLAAWQAEGRIRWLRLPTPSITGAMNVALQEARGERVLFLDDDILPDPELLNAHEWAGRADPDAMLAGRVLQPWHGGQSDPEDGPFLFNSLRPRSVEEFMGGNVAIPRRLALELGGFDQNFVRVAYRFEAEFAFRWRQAGHPIQYVPGALIHHLRAERGGTRSYGKHLTTVKPDHAVGRYYFQLRTQPLPAALAGCLGGWLGSVRSRHHLRHPWWIPPTLIAEGRGLLWALRLQRRGPALLPSRRRRLLIAGSHPVQYQTPLFQALAAAPDVATDVLYLTLPDARTQGLGFGVSFEWDVPLLEGYPWHRAASGRGRGITSGYRGVWLTRPLGELGFGPARQRPDALLLTGWHFLGMVQLFIAARLQGLPVLLRMDSNAFRPRPWLLNLTYWILFRGVSVGLPVGTANARWYRQFGVPQERLVPSPHFVDNAYFGERAAAQRPHRTELRQGWAIPAEAFCFLFAGKLQPKKRPLDLLEALRLLLLEPVPPPVHLLMVGSGPLEEACRALVHQHALPVSFAGFVNQSGMPSAYAVADALVLPSDHGETWGLVVNEAMACGLPAIVSDQVGCAEDLVFEGRTGLVSPVGQPAALAAAMGRMAADPTAAARMGATARELVNSRFSVRNAAEGILAGLALLERR</sequence>
<dbReference type="InterPro" id="IPR001173">
    <property type="entry name" value="Glyco_trans_2-like"/>
</dbReference>
<dbReference type="PANTHER" id="PTHR45947">
    <property type="entry name" value="SULFOQUINOVOSYL TRANSFERASE SQD2"/>
    <property type="match status" value="1"/>
</dbReference>
<dbReference type="GO" id="GO:0016757">
    <property type="term" value="F:glycosyltransferase activity"/>
    <property type="evidence" value="ECO:0007669"/>
    <property type="project" value="UniProtKB-KW"/>
</dbReference>
<protein>
    <submittedName>
        <fullName evidence="3">Glycosyltransferase</fullName>
        <ecNumber evidence="3">2.4.-.-</ecNumber>
    </submittedName>
</protein>
<dbReference type="EMBL" id="JAYGHX010000005">
    <property type="protein sequence ID" value="MEA5391628.1"/>
    <property type="molecule type" value="Genomic_DNA"/>
</dbReference>
<evidence type="ECO:0000313" key="4">
    <source>
        <dbReference type="Proteomes" id="UP001304461"/>
    </source>
</evidence>
<dbReference type="RefSeq" id="WP_323305644.1">
    <property type="nucleotide sequence ID" value="NZ_JAYGHX010000005.1"/>
</dbReference>
<accession>A0ABU5RV34</accession>
<evidence type="ECO:0000259" key="2">
    <source>
        <dbReference type="Pfam" id="PF00535"/>
    </source>
</evidence>
<keyword evidence="3" id="KW-0328">Glycosyltransferase</keyword>
<evidence type="ECO:0000259" key="1">
    <source>
        <dbReference type="Pfam" id="PF00534"/>
    </source>
</evidence>
<dbReference type="InterPro" id="IPR050194">
    <property type="entry name" value="Glycosyltransferase_grp1"/>
</dbReference>
<evidence type="ECO:0000313" key="3">
    <source>
        <dbReference type="EMBL" id="MEA5391628.1"/>
    </source>
</evidence>
<dbReference type="InterPro" id="IPR029044">
    <property type="entry name" value="Nucleotide-diphossugar_trans"/>
</dbReference>
<keyword evidence="3" id="KW-0808">Transferase</keyword>
<dbReference type="SUPFAM" id="SSF53756">
    <property type="entry name" value="UDP-Glycosyltransferase/glycogen phosphorylase"/>
    <property type="match status" value="1"/>
</dbReference>
<dbReference type="Pfam" id="PF00534">
    <property type="entry name" value="Glycos_transf_1"/>
    <property type="match status" value="1"/>
</dbReference>
<comment type="caution">
    <text evidence="3">The sequence shown here is derived from an EMBL/GenBank/DDBJ whole genome shotgun (WGS) entry which is preliminary data.</text>
</comment>
<name>A0ABU5RV34_9CYAN</name>
<dbReference type="SUPFAM" id="SSF53448">
    <property type="entry name" value="Nucleotide-diphospho-sugar transferases"/>
    <property type="match status" value="1"/>
</dbReference>
<gene>
    <name evidence="3" type="ORF">VB738_10205</name>
</gene>
<dbReference type="Proteomes" id="UP001304461">
    <property type="component" value="Unassembled WGS sequence"/>
</dbReference>
<feature type="domain" description="Glycosyltransferase 2-like" evidence="2">
    <location>
        <begin position="4"/>
        <end position="125"/>
    </location>
</feature>
<reference evidence="3 4" key="1">
    <citation type="submission" date="2023-12" db="EMBL/GenBank/DDBJ databases">
        <title>Baltic Sea Cyanobacteria.</title>
        <authorList>
            <person name="Delbaje E."/>
            <person name="Fewer D.P."/>
            <person name="Shishido T.K."/>
        </authorList>
    </citation>
    <scope>NUCLEOTIDE SEQUENCE [LARGE SCALE GENOMIC DNA]</scope>
    <source>
        <strain evidence="3 4">UHCC 0139</strain>
    </source>
</reference>
<dbReference type="Gene3D" id="3.90.550.10">
    <property type="entry name" value="Spore Coat Polysaccharide Biosynthesis Protein SpsA, Chain A"/>
    <property type="match status" value="1"/>
</dbReference>
<dbReference type="Gene3D" id="3.40.50.2000">
    <property type="entry name" value="Glycogen Phosphorylase B"/>
    <property type="match status" value="2"/>
</dbReference>
<dbReference type="PANTHER" id="PTHR45947:SF3">
    <property type="entry name" value="SULFOQUINOVOSYL TRANSFERASE SQD2"/>
    <property type="match status" value="1"/>
</dbReference>
<dbReference type="InterPro" id="IPR001296">
    <property type="entry name" value="Glyco_trans_1"/>
</dbReference>
<keyword evidence="4" id="KW-1185">Reference proteome</keyword>
<proteinExistence type="predicted"/>
<dbReference type="CDD" id="cd03801">
    <property type="entry name" value="GT4_PimA-like"/>
    <property type="match status" value="1"/>
</dbReference>
<feature type="domain" description="Glycosyl transferase family 1" evidence="1">
    <location>
        <begin position="492"/>
        <end position="662"/>
    </location>
</feature>
<dbReference type="Pfam" id="PF00535">
    <property type="entry name" value="Glycos_transf_2"/>
    <property type="match status" value="1"/>
</dbReference>
<organism evidence="3 4">
    <name type="scientific">Cyanobium gracile UHCC 0139</name>
    <dbReference type="NCBI Taxonomy" id="3110308"/>
    <lineage>
        <taxon>Bacteria</taxon>
        <taxon>Bacillati</taxon>
        <taxon>Cyanobacteriota</taxon>
        <taxon>Cyanophyceae</taxon>
        <taxon>Synechococcales</taxon>
        <taxon>Prochlorococcaceae</taxon>
        <taxon>Cyanobium</taxon>
    </lineage>
</organism>
<dbReference type="EC" id="2.4.-.-" evidence="3"/>